<dbReference type="HAMAP" id="MF_02214">
    <property type="entry name" value="Lipid_II_synth_MurT"/>
    <property type="match status" value="1"/>
</dbReference>
<keyword evidence="6" id="KW-1185">Reference proteome</keyword>
<evidence type="ECO:0000256" key="2">
    <source>
        <dbReference type="HAMAP-Rule" id="MF_02214"/>
    </source>
</evidence>
<organism evidence="5 6">
    <name type="scientific">Ruminiclostridium hungatei</name>
    <name type="common">Clostridium hungatei</name>
    <dbReference type="NCBI Taxonomy" id="48256"/>
    <lineage>
        <taxon>Bacteria</taxon>
        <taxon>Bacillati</taxon>
        <taxon>Bacillota</taxon>
        <taxon>Clostridia</taxon>
        <taxon>Eubacteriales</taxon>
        <taxon>Oscillospiraceae</taxon>
        <taxon>Ruminiclostridium</taxon>
    </lineage>
</organism>
<comment type="function">
    <text evidence="2">The lipid II isoglutaminyl synthase complex catalyzes the formation of alpha-D-isoglutamine in the cell wall lipid II stem peptide. The MurT subunit catalyzes the ATP-dependent amidation of D-glutamate residue of lipid II, converting it to an isoglutamine residue.</text>
</comment>
<keyword evidence="2 5" id="KW-0436">Ligase</keyword>
<keyword evidence="2" id="KW-0961">Cell wall biogenesis/degradation</keyword>
<keyword evidence="2" id="KW-0547">Nucleotide-binding</keyword>
<keyword evidence="2" id="KW-0067">ATP-binding</keyword>
<gene>
    <name evidence="5" type="primary">murE_2</name>
    <name evidence="2" type="synonym">murT</name>
    <name evidence="5" type="ORF">CLHUN_16060</name>
</gene>
<feature type="domain" description="Mur ligase central" evidence="3">
    <location>
        <begin position="54"/>
        <end position="195"/>
    </location>
</feature>
<comment type="subunit">
    <text evidence="2">Forms a heterodimer with GatD.</text>
</comment>
<dbReference type="RefSeq" id="WP_080064050.1">
    <property type="nucleotide sequence ID" value="NZ_MZGX01000008.1"/>
</dbReference>
<accession>A0A1V4SL40</accession>
<evidence type="ECO:0000259" key="4">
    <source>
        <dbReference type="Pfam" id="PF08353"/>
    </source>
</evidence>
<dbReference type="SUPFAM" id="SSF53623">
    <property type="entry name" value="MurD-like peptide ligases, catalytic domain"/>
    <property type="match status" value="1"/>
</dbReference>
<dbReference type="InterPro" id="IPR013221">
    <property type="entry name" value="Mur_ligase_cen"/>
</dbReference>
<dbReference type="GO" id="GO:0140282">
    <property type="term" value="F:carbon-nitrogen ligase activity on lipid II"/>
    <property type="evidence" value="ECO:0007669"/>
    <property type="project" value="UniProtKB-UniRule"/>
</dbReference>
<feature type="binding site" evidence="2">
    <location>
        <position position="214"/>
    </location>
    <ligand>
        <name>Zn(2+)</name>
        <dbReference type="ChEBI" id="CHEBI:29105"/>
    </ligand>
</feature>
<dbReference type="EC" id="6.3.5.13" evidence="2"/>
<dbReference type="OrthoDB" id="9803907at2"/>
<dbReference type="EMBL" id="MZGX01000008">
    <property type="protein sequence ID" value="OPX44612.1"/>
    <property type="molecule type" value="Genomic_DNA"/>
</dbReference>
<feature type="binding site" evidence="2">
    <location>
        <position position="239"/>
    </location>
    <ligand>
        <name>Zn(2+)</name>
        <dbReference type="ChEBI" id="CHEBI:29105"/>
    </ligand>
</feature>
<feature type="binding site" evidence="2">
    <location>
        <position position="217"/>
    </location>
    <ligand>
        <name>Zn(2+)</name>
        <dbReference type="ChEBI" id="CHEBI:29105"/>
    </ligand>
</feature>
<feature type="active site" evidence="2">
    <location>
        <position position="374"/>
    </location>
</feature>
<comment type="caution">
    <text evidence="5">The sequence shown here is derived from an EMBL/GenBank/DDBJ whole genome shotgun (WGS) entry which is preliminary data.</text>
</comment>
<dbReference type="GO" id="GO:0071555">
    <property type="term" value="P:cell wall organization"/>
    <property type="evidence" value="ECO:0007669"/>
    <property type="project" value="UniProtKB-KW"/>
</dbReference>
<dbReference type="GO" id="GO:0005524">
    <property type="term" value="F:ATP binding"/>
    <property type="evidence" value="ECO:0007669"/>
    <property type="project" value="UniProtKB-UniRule"/>
</dbReference>
<dbReference type="PANTHER" id="PTHR23135:SF7">
    <property type="entry name" value="LIPID II ISOGLUTAMINYL SYNTHASE (GLUTAMINE-HYDROLYZING) SUBUNIT MURT"/>
    <property type="match status" value="1"/>
</dbReference>
<dbReference type="InterPro" id="IPR043703">
    <property type="entry name" value="Lipid_II_synth_MurT"/>
</dbReference>
<name>A0A1V4SL40_RUMHU</name>
<feature type="binding site" evidence="2">
    <location>
        <position position="236"/>
    </location>
    <ligand>
        <name>Zn(2+)</name>
        <dbReference type="ChEBI" id="CHEBI:29105"/>
    </ligand>
</feature>
<keyword evidence="2" id="KW-0573">Peptidoglycan synthesis</keyword>
<evidence type="ECO:0000313" key="6">
    <source>
        <dbReference type="Proteomes" id="UP000191554"/>
    </source>
</evidence>
<keyword evidence="2" id="KW-0862">Zinc</keyword>
<comment type="similarity">
    <text evidence="2">Belongs to the MurCDEF family. MurT subfamily.</text>
</comment>
<dbReference type="GO" id="GO:0008360">
    <property type="term" value="P:regulation of cell shape"/>
    <property type="evidence" value="ECO:0007669"/>
    <property type="project" value="UniProtKB-KW"/>
</dbReference>
<comment type="catalytic activity">
    <reaction evidence="2">
        <text>beta-D-GlcNAc-(1-&gt;4)-Mur2Ac(oyl-L-Ala-gamma-D-Glu-L-Lys-D-Ala-D-Ala)-di-trans,octa-cis-undecaprenyl diphosphate + ATP = beta-D-GlcNAc-(1-&gt;4)-Mur2Ac(oyl-L-Ala-gamma-D-O-P-Glu-L-Lys-D-Ala-D-Ala)-di-trans,octa-cis-undecaprenyl diphosphate + ADP</text>
        <dbReference type="Rhea" id="RHEA:59488"/>
        <dbReference type="ChEBI" id="CHEBI:30616"/>
        <dbReference type="ChEBI" id="CHEBI:60033"/>
        <dbReference type="ChEBI" id="CHEBI:143132"/>
        <dbReference type="ChEBI" id="CHEBI:456216"/>
    </reaction>
</comment>
<dbReference type="STRING" id="48256.CLHUN_16060"/>
<keyword evidence="2" id="KW-0133">Cell shape</keyword>
<reference evidence="5 6" key="1">
    <citation type="submission" date="2017-03" db="EMBL/GenBank/DDBJ databases">
        <title>Genome sequence of Clostridium hungatei DSM 14427.</title>
        <authorList>
            <person name="Poehlein A."/>
            <person name="Daniel R."/>
        </authorList>
    </citation>
    <scope>NUCLEOTIDE SEQUENCE [LARGE SCALE GENOMIC DNA]</scope>
    <source>
        <strain evidence="5 6">DSM 14427</strain>
    </source>
</reference>
<comment type="pathway">
    <text evidence="1 2">Cell wall biogenesis; peptidoglycan biosynthesis.</text>
</comment>
<dbReference type="Gene3D" id="3.40.1190.10">
    <property type="entry name" value="Mur-like, catalytic domain"/>
    <property type="match status" value="1"/>
</dbReference>
<dbReference type="PANTHER" id="PTHR23135">
    <property type="entry name" value="MUR LIGASE FAMILY MEMBER"/>
    <property type="match status" value="1"/>
</dbReference>
<dbReference type="Pfam" id="PF08353">
    <property type="entry name" value="MurT_C"/>
    <property type="match status" value="1"/>
</dbReference>
<evidence type="ECO:0000313" key="5">
    <source>
        <dbReference type="EMBL" id="OPX44612.1"/>
    </source>
</evidence>
<dbReference type="UniPathway" id="UPA00219"/>
<evidence type="ECO:0000256" key="1">
    <source>
        <dbReference type="ARBA" id="ARBA00004752"/>
    </source>
</evidence>
<proteinExistence type="inferred from homology"/>
<dbReference type="GO" id="GO:0008270">
    <property type="term" value="F:zinc ion binding"/>
    <property type="evidence" value="ECO:0007669"/>
    <property type="project" value="UniProtKB-UniRule"/>
</dbReference>
<dbReference type="Pfam" id="PF08245">
    <property type="entry name" value="Mur_ligase_M"/>
    <property type="match status" value="1"/>
</dbReference>
<sequence length="470" mass="51687">MNFRKVVSIFTAKLAIKVLRILKRGGTTLPGKLAFKVWPGILKSIACNFEIIMVTGTNGKTTTTRIIEEILKNNSVDYITNKSGANLLSGITTIFIQAVTLTGSPRHKVALIESDEAAFNQVTKHLRPKAVVVTNFFRDQLDRYGELYSTLNAVKSGLDRLSGSTALILNADDSMCASLGRETEKQVLYYGMAPDTDTGGKSGAGDINTDAMFCINCKSKYEYTNRVYGHLGGFYCTNCGYGRPAANLECTGIREAGSSFTTIDWVNKPPLSADSQQHVTRINLPGLYNVYNAMAAATCGLALGYGTQSVTDALQSFECGFGRMESITVGDKTIKLILVKNPTGFNQVLSFLTLDNQQLNAAFLINDNLADGTDISWLWDVDFEQLNDSPHKIGNLFASGIRGEDMAVRLKYSGLDTNKIRIIKDYQLLLERGLEQTPAGGCFHILPTYTAMLDIRGILKKKYNLKEFWK</sequence>
<evidence type="ECO:0000259" key="3">
    <source>
        <dbReference type="Pfam" id="PF08245"/>
    </source>
</evidence>
<feature type="domain" description="Lipid II isoglutaminyl synthase (glutamine-hydrolyzing) subunit MurT C-terminal" evidence="4">
    <location>
        <begin position="338"/>
        <end position="452"/>
    </location>
</feature>
<comment type="catalytic activity">
    <reaction evidence="2">
        <text>beta-D-GlcNAc-(1-&gt;4)-Mur2Ac(oyl-L-Ala-gamma-D-O-P-Glu-L-Lys-D-Ala-D-Ala)-di-trans,octa-cis-undecaprenyl diphosphate + NH4(+) = beta-D-GlcNAc-(1-&gt;4)-Mur2Ac(oyl-L-Ala-D-isoglutaminyl-L-Lys-D-Ala-D-Ala)-di-trans,octa-cis-undecaprenyl diphosphate + phosphate + H(+)</text>
        <dbReference type="Rhea" id="RHEA:57932"/>
        <dbReference type="ChEBI" id="CHEBI:15378"/>
        <dbReference type="ChEBI" id="CHEBI:28938"/>
        <dbReference type="ChEBI" id="CHEBI:43474"/>
        <dbReference type="ChEBI" id="CHEBI:62233"/>
        <dbReference type="ChEBI" id="CHEBI:143132"/>
    </reaction>
</comment>
<dbReference type="InterPro" id="IPR036565">
    <property type="entry name" value="Mur-like_cat_sf"/>
</dbReference>
<comment type="catalytic activity">
    <reaction evidence="2">
        <text>beta-D-GlcNAc-(1-&gt;4)-Mur2Ac(oyl-L-Ala-gamma-D-Glu-L-Lys-D-Ala-D-Ala)-di-trans,octa-cis-undecaprenyl diphosphate + L-glutamine + ATP + H2O = beta-D-GlcNAc-(1-&gt;4)-Mur2Ac(oyl-L-Ala-D-isoglutaminyl-L-Lys-D-Ala-D-Ala)-di-trans,octa-cis-undecaprenyl diphosphate + L-glutamate + ADP + phosphate + H(+)</text>
        <dbReference type="Rhea" id="RHEA:57928"/>
        <dbReference type="ChEBI" id="CHEBI:15377"/>
        <dbReference type="ChEBI" id="CHEBI:15378"/>
        <dbReference type="ChEBI" id="CHEBI:29985"/>
        <dbReference type="ChEBI" id="CHEBI:30616"/>
        <dbReference type="ChEBI" id="CHEBI:43474"/>
        <dbReference type="ChEBI" id="CHEBI:58359"/>
        <dbReference type="ChEBI" id="CHEBI:60033"/>
        <dbReference type="ChEBI" id="CHEBI:62233"/>
        <dbReference type="ChEBI" id="CHEBI:456216"/>
        <dbReference type="EC" id="6.3.5.13"/>
    </reaction>
</comment>
<dbReference type="AlphaFoldDB" id="A0A1V4SL40"/>
<dbReference type="GO" id="GO:0016881">
    <property type="term" value="F:acid-amino acid ligase activity"/>
    <property type="evidence" value="ECO:0007669"/>
    <property type="project" value="InterPro"/>
</dbReference>
<protein>
    <recommendedName>
        <fullName evidence="2">Lipid II isoglutaminyl synthase (glutamine-hydrolyzing) subunit MurT</fullName>
        <ecNumber evidence="2">6.3.5.13</ecNumber>
    </recommendedName>
</protein>
<dbReference type="Proteomes" id="UP000191554">
    <property type="component" value="Unassembled WGS sequence"/>
</dbReference>
<dbReference type="GO" id="GO:0009252">
    <property type="term" value="P:peptidoglycan biosynthetic process"/>
    <property type="evidence" value="ECO:0007669"/>
    <property type="project" value="UniProtKB-UniRule"/>
</dbReference>
<dbReference type="InterPro" id="IPR013564">
    <property type="entry name" value="MurT_C"/>
</dbReference>
<keyword evidence="2" id="KW-0479">Metal-binding</keyword>